<evidence type="ECO:0000256" key="1">
    <source>
        <dbReference type="SAM" id="MobiDB-lite"/>
    </source>
</evidence>
<evidence type="ECO:0000259" key="2">
    <source>
        <dbReference type="PROSITE" id="PS50191"/>
    </source>
</evidence>
<dbReference type="Pfam" id="PF00650">
    <property type="entry name" value="CRAL_TRIO"/>
    <property type="match status" value="1"/>
</dbReference>
<reference evidence="3 4" key="1">
    <citation type="journal article" date="2012" name="BMC Genomics">
        <title>Comparative genomics of the white-rot fungi, Phanerochaete carnosa and P. chrysosporium, to elucidate the genetic basis of the distinct wood types they colonize.</title>
        <authorList>
            <person name="Suzuki H."/>
            <person name="MacDonald J."/>
            <person name="Syed K."/>
            <person name="Salamov A."/>
            <person name="Hori C."/>
            <person name="Aerts A."/>
            <person name="Henrissat B."/>
            <person name="Wiebenga A."/>
            <person name="vanKuyk P.A."/>
            <person name="Barry K."/>
            <person name="Lindquist E."/>
            <person name="LaButti K."/>
            <person name="Lapidus A."/>
            <person name="Lucas S."/>
            <person name="Coutinho P."/>
            <person name="Gong Y."/>
            <person name="Samejima M."/>
            <person name="Mahadevan R."/>
            <person name="Abou-Zaid M."/>
            <person name="de Vries R.P."/>
            <person name="Igarashi K."/>
            <person name="Yadav J.S."/>
            <person name="Grigoriev I.V."/>
            <person name="Master E.R."/>
        </authorList>
    </citation>
    <scope>NUCLEOTIDE SEQUENCE [LARGE SCALE GENOMIC DNA]</scope>
    <source>
        <strain evidence="3 4">HHB-10118-sp</strain>
    </source>
</reference>
<dbReference type="InterPro" id="IPR001251">
    <property type="entry name" value="CRAL-TRIO_dom"/>
</dbReference>
<dbReference type="Gene3D" id="3.40.525.10">
    <property type="entry name" value="CRAL-TRIO lipid binding domain"/>
    <property type="match status" value="1"/>
</dbReference>
<evidence type="ECO:0000313" key="3">
    <source>
        <dbReference type="EMBL" id="EKM50160.1"/>
    </source>
</evidence>
<dbReference type="GeneID" id="18918899"/>
<dbReference type="EMBL" id="JH930479">
    <property type="protein sequence ID" value="EKM50160.1"/>
    <property type="molecule type" value="Genomic_DNA"/>
</dbReference>
<dbReference type="CDD" id="cd00170">
    <property type="entry name" value="SEC14"/>
    <property type="match status" value="1"/>
</dbReference>
<dbReference type="OrthoDB" id="75724at2759"/>
<feature type="compositionally biased region" description="Polar residues" evidence="1">
    <location>
        <begin position="1"/>
        <end position="14"/>
    </location>
</feature>
<gene>
    <name evidence="3" type="ORF">PHACADRAFT_264728</name>
</gene>
<dbReference type="SUPFAM" id="SSF46938">
    <property type="entry name" value="CRAL/TRIO N-terminal domain"/>
    <property type="match status" value="1"/>
</dbReference>
<proteinExistence type="predicted"/>
<evidence type="ECO:0000313" key="4">
    <source>
        <dbReference type="Proteomes" id="UP000008370"/>
    </source>
</evidence>
<feature type="domain" description="CRAL-TRIO" evidence="2">
    <location>
        <begin position="119"/>
        <end position="289"/>
    </location>
</feature>
<dbReference type="KEGG" id="pco:PHACADRAFT_264728"/>
<dbReference type="InParanoid" id="K5VTN4"/>
<dbReference type="InterPro" id="IPR036273">
    <property type="entry name" value="CRAL/TRIO_N_dom_sf"/>
</dbReference>
<accession>K5VTN4</accession>
<dbReference type="GO" id="GO:0008289">
    <property type="term" value="F:lipid binding"/>
    <property type="evidence" value="ECO:0007669"/>
    <property type="project" value="InterPro"/>
</dbReference>
<name>K5VTN4_PHACS</name>
<dbReference type="AlphaFoldDB" id="K5VTN4"/>
<organism evidence="3 4">
    <name type="scientific">Phanerochaete carnosa (strain HHB-10118-sp)</name>
    <name type="common">White-rot fungus</name>
    <name type="synonym">Peniophora carnosa</name>
    <dbReference type="NCBI Taxonomy" id="650164"/>
    <lineage>
        <taxon>Eukaryota</taxon>
        <taxon>Fungi</taxon>
        <taxon>Dikarya</taxon>
        <taxon>Basidiomycota</taxon>
        <taxon>Agaricomycotina</taxon>
        <taxon>Agaricomycetes</taxon>
        <taxon>Polyporales</taxon>
        <taxon>Phanerochaetaceae</taxon>
        <taxon>Phanerochaete</taxon>
    </lineage>
</organism>
<dbReference type="SUPFAM" id="SSF52087">
    <property type="entry name" value="CRAL/TRIO domain"/>
    <property type="match status" value="1"/>
</dbReference>
<dbReference type="RefSeq" id="XP_007401350.1">
    <property type="nucleotide sequence ID" value="XM_007401288.1"/>
</dbReference>
<dbReference type="HOGENOM" id="CLU_045138_0_0_1"/>
<protein>
    <recommendedName>
        <fullName evidence="2">CRAL-TRIO domain-containing protein</fullName>
    </recommendedName>
</protein>
<dbReference type="PROSITE" id="PS50191">
    <property type="entry name" value="CRAL_TRIO"/>
    <property type="match status" value="1"/>
</dbReference>
<keyword evidence="4" id="KW-1185">Reference proteome</keyword>
<dbReference type="InterPro" id="IPR036865">
    <property type="entry name" value="CRAL-TRIO_dom_sf"/>
</dbReference>
<dbReference type="PANTHER" id="PTHR45932">
    <property type="entry name" value="PATELLIN-1"/>
    <property type="match status" value="1"/>
</dbReference>
<dbReference type="FunCoup" id="K5VTN4">
    <property type="interactions" value="7"/>
</dbReference>
<dbReference type="Proteomes" id="UP000008370">
    <property type="component" value="Unassembled WGS sequence"/>
</dbReference>
<sequence length="313" mass="35471">MTANQSHNPATSDVSSEKAQSEPQNQLTQRFTEAEWNALRRLRPMLPEIRRLAYESDTPKTFSIWGVTIDPTDPAADARVSVVLMKFLRARKLDVGSTKTLLIELLRWRQEVNIDELVNREFPRPRSPAVKFGKDKAGRPVLYNQITVEAIKRMWVDLDEDSKAVIQQTTRNLEKLARYLDYESVDQVTRVADMESMSADDFTNNRPPNAVLARIVSNYYPNLSAHRLAVNAPLLLSMFARVSSFFVTPEDGTMRFVGRGKETVAKKLLEIIDAEQLPKQYGGKADGFFWPTADATQLIQTTAQINAAIEKRV</sequence>
<dbReference type="PANTHER" id="PTHR45932:SF17">
    <property type="entry name" value="CELLULAR RETINALDEHYDE-BINDING_TRIPLE FUNCTION DOMAIN-CONTAINING PROTEIN"/>
    <property type="match status" value="1"/>
</dbReference>
<dbReference type="InterPro" id="IPR044834">
    <property type="entry name" value="PATL"/>
</dbReference>
<feature type="region of interest" description="Disordered" evidence="1">
    <location>
        <begin position="1"/>
        <end position="29"/>
    </location>
</feature>